<sequence length="293" mass="34942">MLSIEVKKKNNQINLSVMPFKILNHIKVKNTILFFLIITLTCCKQSQIEEEEKLLDSFSDYYDQITEITLKSKSTPKRNQILFMNYHLNMTEAEFDSVTKKNIKEGIMKIYKDTLYLNLEKGCKFKITHFVENNELKMINLQYVLEFNKNPNLYNPKYYYEVYYKILQGRYGKPICEFEEKEKTFNSVAWQGATWIKDGIVIELSESNNLYKLVHSGEVSVPCNMLCNHSEEYIQTTIHYQELADRQKRIKDGQIADKRETERQRKEAIRQNIERRELEKENLRNDSIYNSNF</sequence>
<protein>
    <recommendedName>
        <fullName evidence="4">Lipoprotein</fullName>
    </recommendedName>
</protein>
<comment type="caution">
    <text evidence="2">The sequence shown here is derived from an EMBL/GenBank/DDBJ whole genome shotgun (WGS) entry which is preliminary data.</text>
</comment>
<keyword evidence="3" id="KW-1185">Reference proteome</keyword>
<evidence type="ECO:0008006" key="4">
    <source>
        <dbReference type="Google" id="ProtNLM"/>
    </source>
</evidence>
<evidence type="ECO:0000256" key="1">
    <source>
        <dbReference type="SAM" id="Coils"/>
    </source>
</evidence>
<dbReference type="Proteomes" id="UP000317519">
    <property type="component" value="Unassembled WGS sequence"/>
</dbReference>
<dbReference type="RefSeq" id="WP_144890024.1">
    <property type="nucleotide sequence ID" value="NZ_VLKO01000003.1"/>
</dbReference>
<evidence type="ECO:0000313" key="2">
    <source>
        <dbReference type="EMBL" id="TWI01244.1"/>
    </source>
</evidence>
<accession>A0ABY3FLR5</accession>
<keyword evidence="1" id="KW-0175">Coiled coil</keyword>
<name>A0ABY3FLR5_9FLAO</name>
<dbReference type="EMBL" id="VLKO01000003">
    <property type="protein sequence ID" value="TWI01244.1"/>
    <property type="molecule type" value="Genomic_DNA"/>
</dbReference>
<feature type="coiled-coil region" evidence="1">
    <location>
        <begin position="259"/>
        <end position="286"/>
    </location>
</feature>
<gene>
    <name evidence="2" type="ORF">IQ05_00817</name>
</gene>
<organism evidence="2 3">
    <name type="scientific">Flavobacterium tiangeerense</name>
    <dbReference type="NCBI Taxonomy" id="459471"/>
    <lineage>
        <taxon>Bacteria</taxon>
        <taxon>Pseudomonadati</taxon>
        <taxon>Bacteroidota</taxon>
        <taxon>Flavobacteriia</taxon>
        <taxon>Flavobacteriales</taxon>
        <taxon>Flavobacteriaceae</taxon>
        <taxon>Flavobacterium</taxon>
    </lineage>
</organism>
<evidence type="ECO:0000313" key="3">
    <source>
        <dbReference type="Proteomes" id="UP000317519"/>
    </source>
</evidence>
<reference evidence="2 3" key="1">
    <citation type="journal article" date="2015" name="Stand. Genomic Sci.">
        <title>Genomic Encyclopedia of Bacterial and Archaeal Type Strains, Phase III: the genomes of soil and plant-associated and newly described type strains.</title>
        <authorList>
            <person name="Whitman W.B."/>
            <person name="Woyke T."/>
            <person name="Klenk H.P."/>
            <person name="Zhou Y."/>
            <person name="Lilburn T.G."/>
            <person name="Beck B.J."/>
            <person name="De Vos P."/>
            <person name="Vandamme P."/>
            <person name="Eisen J.A."/>
            <person name="Garrity G."/>
            <person name="Hugenholtz P."/>
            <person name="Kyrpides N.C."/>
        </authorList>
    </citation>
    <scope>NUCLEOTIDE SEQUENCE [LARGE SCALE GENOMIC DNA]</scope>
    <source>
        <strain evidence="2 3">CGMCC 1.6847</strain>
    </source>
</reference>
<proteinExistence type="predicted"/>